<dbReference type="FunFam" id="1.10.8.270:FF:000017">
    <property type="entry name" value="TBC1 domain family member 16"/>
    <property type="match status" value="1"/>
</dbReference>
<evidence type="ECO:0000256" key="2">
    <source>
        <dbReference type="SAM" id="MobiDB-lite"/>
    </source>
</evidence>
<name>A0A9P0DL86_PHACE</name>
<evidence type="ECO:0000313" key="5">
    <source>
        <dbReference type="Proteomes" id="UP001153737"/>
    </source>
</evidence>
<evidence type="ECO:0000256" key="1">
    <source>
        <dbReference type="ARBA" id="ARBA00022468"/>
    </source>
</evidence>
<feature type="region of interest" description="Disordered" evidence="2">
    <location>
        <begin position="92"/>
        <end position="154"/>
    </location>
</feature>
<reference evidence="4" key="2">
    <citation type="submission" date="2022-10" db="EMBL/GenBank/DDBJ databases">
        <authorList>
            <consortium name="ENA_rothamsted_submissions"/>
            <consortium name="culmorum"/>
            <person name="King R."/>
        </authorList>
    </citation>
    <scope>NUCLEOTIDE SEQUENCE</scope>
</reference>
<reference evidence="4" key="1">
    <citation type="submission" date="2022-01" db="EMBL/GenBank/DDBJ databases">
        <authorList>
            <person name="King R."/>
        </authorList>
    </citation>
    <scope>NUCLEOTIDE SEQUENCE</scope>
</reference>
<dbReference type="EMBL" id="OU896722">
    <property type="protein sequence ID" value="CAH1154485.1"/>
    <property type="molecule type" value="Genomic_DNA"/>
</dbReference>
<keyword evidence="1" id="KW-0343">GTPase activation</keyword>
<feature type="domain" description="Rab-GAP TBC" evidence="3">
    <location>
        <begin position="389"/>
        <end position="598"/>
    </location>
</feature>
<dbReference type="SMART" id="SM00164">
    <property type="entry name" value="TBC"/>
    <property type="match status" value="1"/>
</dbReference>
<keyword evidence="5" id="KW-1185">Reference proteome</keyword>
<dbReference type="PANTHER" id="PTHR22957">
    <property type="entry name" value="TBC1 DOMAIN FAMILY MEMBER GTPASE-ACTIVATING PROTEIN"/>
    <property type="match status" value="1"/>
</dbReference>
<dbReference type="GO" id="GO:0005769">
    <property type="term" value="C:early endosome"/>
    <property type="evidence" value="ECO:0007669"/>
    <property type="project" value="TreeGrafter"/>
</dbReference>
<dbReference type="GO" id="GO:0005096">
    <property type="term" value="F:GTPase activator activity"/>
    <property type="evidence" value="ECO:0007669"/>
    <property type="project" value="UniProtKB-KW"/>
</dbReference>
<accession>A0A9P0DL86</accession>
<dbReference type="Gene3D" id="1.10.8.270">
    <property type="entry name" value="putative rabgap domain of human tbc1 domain family member 14 like domains"/>
    <property type="match status" value="1"/>
</dbReference>
<dbReference type="Gene3D" id="1.10.472.80">
    <property type="entry name" value="Ypt/Rab-GAP domain of gyp1p, domain 3"/>
    <property type="match status" value="1"/>
</dbReference>
<dbReference type="AlphaFoldDB" id="A0A9P0DL86"/>
<organism evidence="4 5">
    <name type="scientific">Phaedon cochleariae</name>
    <name type="common">Mustard beetle</name>
    <dbReference type="NCBI Taxonomy" id="80249"/>
    <lineage>
        <taxon>Eukaryota</taxon>
        <taxon>Metazoa</taxon>
        <taxon>Ecdysozoa</taxon>
        <taxon>Arthropoda</taxon>
        <taxon>Hexapoda</taxon>
        <taxon>Insecta</taxon>
        <taxon>Pterygota</taxon>
        <taxon>Neoptera</taxon>
        <taxon>Endopterygota</taxon>
        <taxon>Coleoptera</taxon>
        <taxon>Polyphaga</taxon>
        <taxon>Cucujiformia</taxon>
        <taxon>Chrysomeloidea</taxon>
        <taxon>Chrysomelidae</taxon>
        <taxon>Chrysomelinae</taxon>
        <taxon>Chrysomelini</taxon>
        <taxon>Phaedon</taxon>
    </lineage>
</organism>
<feature type="compositionally biased region" description="Low complexity" evidence="2">
    <location>
        <begin position="113"/>
        <end position="154"/>
    </location>
</feature>
<dbReference type="InterPro" id="IPR035969">
    <property type="entry name" value="Rab-GAP_TBC_sf"/>
</dbReference>
<dbReference type="Pfam" id="PF00566">
    <property type="entry name" value="RabGAP-TBC"/>
    <property type="match status" value="1"/>
</dbReference>
<dbReference type="SUPFAM" id="SSF47923">
    <property type="entry name" value="Ypt/Rab-GAP domain of gyp1p"/>
    <property type="match status" value="2"/>
</dbReference>
<proteinExistence type="predicted"/>
<dbReference type="FunFam" id="1.10.472.80:FF:000020">
    <property type="entry name" value="TBC1 domain family, member 16"/>
    <property type="match status" value="1"/>
</dbReference>
<dbReference type="InterPro" id="IPR000195">
    <property type="entry name" value="Rab-GAP-TBC_dom"/>
</dbReference>
<dbReference type="PROSITE" id="PS50086">
    <property type="entry name" value="TBC_RABGAP"/>
    <property type="match status" value="1"/>
</dbReference>
<protein>
    <recommendedName>
        <fullName evidence="3">Rab-GAP TBC domain-containing protein</fullName>
    </recommendedName>
</protein>
<gene>
    <name evidence="4" type="ORF">PHAECO_LOCUS5236</name>
</gene>
<dbReference type="PANTHER" id="PTHR22957:SF547">
    <property type="entry name" value="TBC1 DOMAIN FAMILY MEMBER 16"/>
    <property type="match status" value="1"/>
</dbReference>
<sequence>MPLRNIIHRASAFILGPPEGAGPEGFRYADNEILFCKNNVCVHPPVAARQDSEVLHHPGYLTVTTKVFVDQYNESRRPTMFLTWIPNSALTKPSEEANSPLRHKGSSVESLASNGSSECSNRSSECSNRSSECSNRSSECSNRSSGCSNRSSGCLDSVSVGSKNTNPFLEGDRELTSLEERGIRVNVDISSPGIEIVQTPDEGHAPTRFDFSARSRSISSSDSPLNWVTTPEFLMQQHSFPFQDSISSSPILNSRQTHKCRRFSVDLSQMRSLRLFFSDNNFTCGQVVVASRESQYKILHFHHGGLDHLAQVLHQWHSLLHNIKCAKGIEENLPYRHFMVCRPEVSALELHPEEGHVPKLTDEVFRRLFSDGGHIDDDLSLRKCIFFSGMDRSIRREVWPFLLHVYPYQSSYEERVQIAEIRKNEYEEISRRRLDLNENRLNQFRRTIQSVVEKDVVRTDRGNPFFAGDDNPNLMTMKHILLNYAIYNPKLGYTQGMSDLLAPVLCELQDEVAAFWCFVGLMQRAAFVATPTDRDMDRCLRYLRELIRLMEPAFYKHLEKHDDAMELLFCHRWILLCFKREFTEGVALRMWEACWANYLTDYFHLFLCLAIISVYADDVIAQDLRSDEMLLHFSSLAMYMDGQLIARKARGLLHQFRQMREIPCSLAGLCTKCGPGIWDSSHNPRIFCVGHKNSGVCYNCTN</sequence>
<dbReference type="Proteomes" id="UP001153737">
    <property type="component" value="Chromosome 16"/>
</dbReference>
<evidence type="ECO:0000259" key="3">
    <source>
        <dbReference type="PROSITE" id="PS50086"/>
    </source>
</evidence>
<evidence type="ECO:0000313" key="4">
    <source>
        <dbReference type="EMBL" id="CAH1154485.1"/>
    </source>
</evidence>